<feature type="signal peptide" evidence="9">
    <location>
        <begin position="1"/>
        <end position="19"/>
    </location>
</feature>
<feature type="region of interest" description="Disordered" evidence="8">
    <location>
        <begin position="533"/>
        <end position="553"/>
    </location>
</feature>
<keyword evidence="6" id="KW-0560">Oxidoreductase</keyword>
<protein>
    <recommendedName>
        <fullName evidence="10">Prenylcysteine lyase domain-containing protein</fullName>
    </recommendedName>
</protein>
<evidence type="ECO:0000259" key="10">
    <source>
        <dbReference type="Pfam" id="PF07156"/>
    </source>
</evidence>
<reference evidence="12" key="4">
    <citation type="journal article" date="2015" name="G3 (Bethesda)">
        <title>Genome sequences of three phytopathogenic species of the Magnaporthaceae family of fungi.</title>
        <authorList>
            <person name="Okagaki L.H."/>
            <person name="Nunes C.C."/>
            <person name="Sailsbery J."/>
            <person name="Clay B."/>
            <person name="Brown D."/>
            <person name="John T."/>
            <person name="Oh Y."/>
            <person name="Young N."/>
            <person name="Fitzgerald M."/>
            <person name="Haas B.J."/>
            <person name="Zeng Q."/>
            <person name="Young S."/>
            <person name="Adiconis X."/>
            <person name="Fan L."/>
            <person name="Levin J.Z."/>
            <person name="Mitchell T.K."/>
            <person name="Okubara P.A."/>
            <person name="Farman M.L."/>
            <person name="Kohn L.M."/>
            <person name="Birren B."/>
            <person name="Ma L.-J."/>
            <person name="Dean R.A."/>
        </authorList>
    </citation>
    <scope>NUCLEOTIDE SEQUENCE</scope>
    <source>
        <strain evidence="12">ATCC 64411 / 73-15</strain>
    </source>
</reference>
<dbReference type="Proteomes" id="UP000011715">
    <property type="component" value="Unassembled WGS sequence"/>
</dbReference>
<dbReference type="GO" id="GO:0030328">
    <property type="term" value="P:prenylcysteine catabolic process"/>
    <property type="evidence" value="ECO:0007669"/>
    <property type="project" value="InterPro"/>
</dbReference>
<dbReference type="EnsemblFungi" id="MAPG_09486T0">
    <property type="protein sequence ID" value="MAPG_09486T0"/>
    <property type="gene ID" value="MAPG_09486"/>
</dbReference>
<name>A0A0C4EA31_MAGP6</name>
<evidence type="ECO:0000313" key="11">
    <source>
        <dbReference type="EMBL" id="KLU90961.1"/>
    </source>
</evidence>
<keyword evidence="13" id="KW-1185">Reference proteome</keyword>
<evidence type="ECO:0000256" key="4">
    <source>
        <dbReference type="ARBA" id="ARBA00022729"/>
    </source>
</evidence>
<keyword evidence="5" id="KW-0274">FAD</keyword>
<dbReference type="EMBL" id="ADBL01002422">
    <property type="status" value="NOT_ANNOTATED_CDS"/>
    <property type="molecule type" value="Genomic_DNA"/>
</dbReference>
<evidence type="ECO:0000256" key="7">
    <source>
        <dbReference type="ARBA" id="ARBA00023180"/>
    </source>
</evidence>
<dbReference type="GO" id="GO:0001735">
    <property type="term" value="F:prenylcysteine oxidase activity"/>
    <property type="evidence" value="ECO:0007669"/>
    <property type="project" value="InterPro"/>
</dbReference>
<dbReference type="OrthoDB" id="437369at2759"/>
<evidence type="ECO:0000256" key="1">
    <source>
        <dbReference type="ARBA" id="ARBA00001974"/>
    </source>
</evidence>
<feature type="chain" id="PRO_5009385863" description="Prenylcysteine lyase domain-containing protein" evidence="9">
    <location>
        <begin position="20"/>
        <end position="553"/>
    </location>
</feature>
<dbReference type="PANTHER" id="PTHR15944">
    <property type="entry name" value="FARNESYLCYSTEINE LYASE"/>
    <property type="match status" value="1"/>
</dbReference>
<keyword evidence="4 9" id="KW-0732">Signal</keyword>
<feature type="domain" description="Prenylcysteine lyase" evidence="10">
    <location>
        <begin position="135"/>
        <end position="519"/>
    </location>
</feature>
<evidence type="ECO:0000256" key="9">
    <source>
        <dbReference type="SAM" id="SignalP"/>
    </source>
</evidence>
<organism evidence="12 13">
    <name type="scientific">Magnaporthiopsis poae (strain ATCC 64411 / 73-15)</name>
    <name type="common">Kentucky bluegrass fungus</name>
    <name type="synonym">Magnaporthe poae</name>
    <dbReference type="NCBI Taxonomy" id="644358"/>
    <lineage>
        <taxon>Eukaryota</taxon>
        <taxon>Fungi</taxon>
        <taxon>Dikarya</taxon>
        <taxon>Ascomycota</taxon>
        <taxon>Pezizomycotina</taxon>
        <taxon>Sordariomycetes</taxon>
        <taxon>Sordariomycetidae</taxon>
        <taxon>Magnaporthales</taxon>
        <taxon>Magnaporthaceae</taxon>
        <taxon>Magnaporthiopsis</taxon>
    </lineage>
</organism>
<accession>A0A0C4EA31</accession>
<dbReference type="PANTHER" id="PTHR15944:SF0">
    <property type="entry name" value="PRENYLCYSTEINE LYASE DOMAIN-CONTAINING PROTEIN"/>
    <property type="match status" value="1"/>
</dbReference>
<keyword evidence="3" id="KW-0285">Flavoprotein</keyword>
<evidence type="ECO:0000256" key="2">
    <source>
        <dbReference type="ARBA" id="ARBA00009967"/>
    </source>
</evidence>
<dbReference type="SUPFAM" id="SSF51905">
    <property type="entry name" value="FAD/NAD(P)-binding domain"/>
    <property type="match status" value="1"/>
</dbReference>
<reference evidence="13" key="2">
    <citation type="submission" date="2010-05" db="EMBL/GenBank/DDBJ databases">
        <title>The genome sequence of Magnaporthe poae strain ATCC 64411.</title>
        <authorList>
            <person name="Ma L.-J."/>
            <person name="Dead R."/>
            <person name="Young S."/>
            <person name="Zeng Q."/>
            <person name="Koehrsen M."/>
            <person name="Alvarado L."/>
            <person name="Berlin A."/>
            <person name="Chapman S.B."/>
            <person name="Chen Z."/>
            <person name="Freedman E."/>
            <person name="Gellesch M."/>
            <person name="Goldberg J."/>
            <person name="Griggs A."/>
            <person name="Gujja S."/>
            <person name="Heilman E.R."/>
            <person name="Heiman D."/>
            <person name="Hepburn T."/>
            <person name="Howarth C."/>
            <person name="Jen D."/>
            <person name="Larson L."/>
            <person name="Mehta T."/>
            <person name="Neiman D."/>
            <person name="Pearson M."/>
            <person name="Roberts A."/>
            <person name="Saif S."/>
            <person name="Shea T."/>
            <person name="Shenoy N."/>
            <person name="Sisk P."/>
            <person name="Stolte C."/>
            <person name="Sykes S."/>
            <person name="Walk T."/>
            <person name="White J."/>
            <person name="Yandava C."/>
            <person name="Haas B."/>
            <person name="Nusbaum C."/>
            <person name="Birren B."/>
        </authorList>
    </citation>
    <scope>NUCLEOTIDE SEQUENCE [LARGE SCALE GENOMIC DNA]</scope>
    <source>
        <strain evidence="13">ATCC 64411 / 73-15</strain>
    </source>
</reference>
<dbReference type="AlphaFoldDB" id="A0A0C4EA31"/>
<evidence type="ECO:0000313" key="12">
    <source>
        <dbReference type="EnsemblFungi" id="MAPG_09486T0"/>
    </source>
</evidence>
<gene>
    <name evidence="11" type="ORF">MAPG_09486</name>
</gene>
<dbReference type="VEuPathDB" id="FungiDB:MAPG_09486"/>
<evidence type="ECO:0000256" key="6">
    <source>
        <dbReference type="ARBA" id="ARBA00023002"/>
    </source>
</evidence>
<reference evidence="12" key="5">
    <citation type="submission" date="2015-06" db="UniProtKB">
        <authorList>
            <consortium name="EnsemblFungi"/>
        </authorList>
    </citation>
    <scope>IDENTIFICATION</scope>
    <source>
        <strain evidence="12">ATCC 64411</strain>
    </source>
</reference>
<evidence type="ECO:0000256" key="5">
    <source>
        <dbReference type="ARBA" id="ARBA00022827"/>
    </source>
</evidence>
<dbReference type="EMBL" id="GL876976">
    <property type="protein sequence ID" value="KLU90961.1"/>
    <property type="molecule type" value="Genomic_DNA"/>
</dbReference>
<dbReference type="eggNOG" id="ENOG502QSHJ">
    <property type="taxonomic scope" value="Eukaryota"/>
</dbReference>
<proteinExistence type="inferred from homology"/>
<reference evidence="11" key="1">
    <citation type="submission" date="2010-05" db="EMBL/GenBank/DDBJ databases">
        <title>The Genome Sequence of Magnaporthe poae strain ATCC 64411.</title>
        <authorList>
            <consortium name="The Broad Institute Genome Sequencing Platform"/>
            <consortium name="Broad Institute Genome Sequencing Center for Infectious Disease"/>
            <person name="Ma L.-J."/>
            <person name="Dead R."/>
            <person name="Young S."/>
            <person name="Zeng Q."/>
            <person name="Koehrsen M."/>
            <person name="Alvarado L."/>
            <person name="Berlin A."/>
            <person name="Chapman S.B."/>
            <person name="Chen Z."/>
            <person name="Freedman E."/>
            <person name="Gellesch M."/>
            <person name="Goldberg J."/>
            <person name="Griggs A."/>
            <person name="Gujja S."/>
            <person name="Heilman E.R."/>
            <person name="Heiman D."/>
            <person name="Hepburn T."/>
            <person name="Howarth C."/>
            <person name="Jen D."/>
            <person name="Larson L."/>
            <person name="Mehta T."/>
            <person name="Neiman D."/>
            <person name="Pearson M."/>
            <person name="Roberts A."/>
            <person name="Saif S."/>
            <person name="Shea T."/>
            <person name="Shenoy N."/>
            <person name="Sisk P."/>
            <person name="Stolte C."/>
            <person name="Sykes S."/>
            <person name="Walk T."/>
            <person name="White J."/>
            <person name="Yandava C."/>
            <person name="Haas B."/>
            <person name="Nusbaum C."/>
            <person name="Birren B."/>
        </authorList>
    </citation>
    <scope>NUCLEOTIDE SEQUENCE</scope>
    <source>
        <strain evidence="11">ATCC 64411</strain>
    </source>
</reference>
<sequence length="553" mass="60111">MKLSRSLTLLGLGGFLSHAHESTNSKPQQVAIIGAGAAGSSAAYHIRKFAAEANIPINVTIFERTDRVGGRTLTVAPYDDPSIAVELGASIFIQLNHILWDAVHQFNLSLRVPGPDEDELLAIWDGEGFVYQQDSSQYDWWNLAKLFWKYGLAPYRAQQLMKGTVAQFLKLYEAPNFPFRSLTTASYELNLTYFTALTGDQFLAQNNIDARFAHDLIQAATRVNYASNLDKIHGLETMVSIAPDGASQVAGGNWQIFAAMVKDSGASIRFNTSVDYIGLESEREKQNTRSRYLIRTKPSDPAGQLSPNDAEPLVFDRVILANPYQFSNIEAGKDVLKQTIDEIPYVKLHVTLFTSPFRLSPEFFGLTPGTTAPTTVLTTLAEGEDGSSGVSGAGKAGFFSISTLRTLKNPKTGSVEYLYKIFSPEKVTAEFLSSLLGVPVPETFTSPAKGEVHAQAVDPISWIYPHVFHSYPKGLPRVTFQDPVLGDGLYYTSGIESFISTMETSALMGKNVARLLIDDAVLSFGAAEKVGGAPTMPGPLDGDGQQAVLGGQD</sequence>
<dbReference type="Gene3D" id="3.50.50.60">
    <property type="entry name" value="FAD/NAD(P)-binding domain"/>
    <property type="match status" value="1"/>
</dbReference>
<evidence type="ECO:0000256" key="8">
    <source>
        <dbReference type="SAM" id="MobiDB-lite"/>
    </source>
</evidence>
<dbReference type="InterPro" id="IPR010795">
    <property type="entry name" value="Prenylcys_lyase"/>
</dbReference>
<comment type="cofactor">
    <cofactor evidence="1">
        <name>FAD</name>
        <dbReference type="ChEBI" id="CHEBI:57692"/>
    </cofactor>
</comment>
<dbReference type="GO" id="GO:0030327">
    <property type="term" value="P:prenylated protein catabolic process"/>
    <property type="evidence" value="ECO:0007669"/>
    <property type="project" value="TreeGrafter"/>
</dbReference>
<evidence type="ECO:0000256" key="3">
    <source>
        <dbReference type="ARBA" id="ARBA00022630"/>
    </source>
</evidence>
<dbReference type="OMA" id="SIGIWDG"/>
<comment type="similarity">
    <text evidence="2">Belongs to the prenylcysteine oxidase family.</text>
</comment>
<dbReference type="Pfam" id="PF07156">
    <property type="entry name" value="Prenylcys_lyase"/>
    <property type="match status" value="1"/>
</dbReference>
<dbReference type="PIRSF" id="PIRSF036292">
    <property type="entry name" value="Prenylcysteine_oxidase"/>
    <property type="match status" value="1"/>
</dbReference>
<dbReference type="InterPro" id="IPR036188">
    <property type="entry name" value="FAD/NAD-bd_sf"/>
</dbReference>
<evidence type="ECO:0000313" key="13">
    <source>
        <dbReference type="Proteomes" id="UP000011715"/>
    </source>
</evidence>
<dbReference type="InterPro" id="IPR017046">
    <property type="entry name" value="Prenylcysteine_Oxase1"/>
</dbReference>
<keyword evidence="7" id="KW-0325">Glycoprotein</keyword>
<reference evidence="11" key="3">
    <citation type="submission" date="2011-03" db="EMBL/GenBank/DDBJ databases">
        <title>Annotation of Magnaporthe poae ATCC 64411.</title>
        <authorList>
            <person name="Ma L.-J."/>
            <person name="Dead R."/>
            <person name="Young S.K."/>
            <person name="Zeng Q."/>
            <person name="Gargeya S."/>
            <person name="Fitzgerald M."/>
            <person name="Haas B."/>
            <person name="Abouelleil A."/>
            <person name="Alvarado L."/>
            <person name="Arachchi H.M."/>
            <person name="Berlin A."/>
            <person name="Brown A."/>
            <person name="Chapman S.B."/>
            <person name="Chen Z."/>
            <person name="Dunbar C."/>
            <person name="Freedman E."/>
            <person name="Gearin G."/>
            <person name="Gellesch M."/>
            <person name="Goldberg J."/>
            <person name="Griggs A."/>
            <person name="Gujja S."/>
            <person name="Heiman D."/>
            <person name="Howarth C."/>
            <person name="Larson L."/>
            <person name="Lui A."/>
            <person name="MacDonald P.J.P."/>
            <person name="Mehta T."/>
            <person name="Montmayeur A."/>
            <person name="Murphy C."/>
            <person name="Neiman D."/>
            <person name="Pearson M."/>
            <person name="Priest M."/>
            <person name="Roberts A."/>
            <person name="Saif S."/>
            <person name="Shea T."/>
            <person name="Shenoy N."/>
            <person name="Sisk P."/>
            <person name="Stolte C."/>
            <person name="Sykes S."/>
            <person name="Yandava C."/>
            <person name="Wortman J."/>
            <person name="Nusbaum C."/>
            <person name="Birren B."/>
        </authorList>
    </citation>
    <scope>NUCLEOTIDE SEQUENCE</scope>
    <source>
        <strain evidence="11">ATCC 64411</strain>
    </source>
</reference>
<dbReference type="Pfam" id="PF13450">
    <property type="entry name" value="NAD_binding_8"/>
    <property type="match status" value="1"/>
</dbReference>
<dbReference type="STRING" id="644358.A0A0C4EA31"/>